<dbReference type="PANTHER" id="PTHR21235:SF2">
    <property type="entry name" value="IMIDAZOLE GLYCEROL PHOSPHATE SYNTHASE HISHF"/>
    <property type="match status" value="1"/>
</dbReference>
<evidence type="ECO:0000256" key="11">
    <source>
        <dbReference type="ARBA" id="ARBA00031409"/>
    </source>
</evidence>
<dbReference type="InterPro" id="IPR006062">
    <property type="entry name" value="His_biosynth"/>
</dbReference>
<evidence type="ECO:0000256" key="12">
    <source>
        <dbReference type="ARBA" id="ARBA00032401"/>
    </source>
</evidence>
<dbReference type="Proteomes" id="UP000219465">
    <property type="component" value="Unassembled WGS sequence"/>
</dbReference>
<dbReference type="InterPro" id="IPR011060">
    <property type="entry name" value="RibuloseP-bd_barrel"/>
</dbReference>
<evidence type="ECO:0000256" key="4">
    <source>
        <dbReference type="ARBA" id="ARBA00012809"/>
    </source>
</evidence>
<dbReference type="GO" id="GO:0000107">
    <property type="term" value="F:imidazoleglycerol-phosphate synthase activity"/>
    <property type="evidence" value="ECO:0007669"/>
    <property type="project" value="InterPro"/>
</dbReference>
<comment type="catalytic activity">
    <reaction evidence="13">
        <text>5-[(5-phospho-1-deoxy-D-ribulos-1-ylimino)methylamino]-1-(5-phospho-beta-D-ribosyl)imidazole-4-carboxamide + L-glutamine = D-erythro-1-(imidazol-4-yl)glycerol 3-phosphate + 5-amino-1-(5-phospho-beta-D-ribosyl)imidazole-4-carboxamide + L-glutamate + H(+)</text>
        <dbReference type="Rhea" id="RHEA:24793"/>
        <dbReference type="ChEBI" id="CHEBI:15378"/>
        <dbReference type="ChEBI" id="CHEBI:29985"/>
        <dbReference type="ChEBI" id="CHEBI:58278"/>
        <dbReference type="ChEBI" id="CHEBI:58359"/>
        <dbReference type="ChEBI" id="CHEBI:58475"/>
        <dbReference type="ChEBI" id="CHEBI:58525"/>
        <dbReference type="EC" id="4.3.2.10"/>
    </reaction>
</comment>
<keyword evidence="7 14" id="KW-0368">Histidine biosynthesis</keyword>
<evidence type="ECO:0000256" key="6">
    <source>
        <dbReference type="ARBA" id="ARBA00022605"/>
    </source>
</evidence>
<evidence type="ECO:0000256" key="13">
    <source>
        <dbReference type="ARBA" id="ARBA00047838"/>
    </source>
</evidence>
<evidence type="ECO:0000256" key="5">
    <source>
        <dbReference type="ARBA" id="ARBA00016318"/>
    </source>
</evidence>
<dbReference type="InterPro" id="IPR050064">
    <property type="entry name" value="IGPS_HisA/HisF"/>
</dbReference>
<evidence type="ECO:0000256" key="3">
    <source>
        <dbReference type="ARBA" id="ARBA00011152"/>
    </source>
</evidence>
<comment type="pathway">
    <text evidence="1">Amino-acid biosynthesis; L-histidine biosynthesis; L-histidine from 5-phospho-alpha-D-ribose 1-diphosphate: step 5/9.</text>
</comment>
<dbReference type="UniPathway" id="UPA00031">
    <property type="reaction ID" value="UER00010"/>
</dbReference>
<protein>
    <recommendedName>
        <fullName evidence="5">Imidazole glycerol phosphate synthase subunit HisF</fullName>
        <ecNumber evidence="4">4.3.2.10</ecNumber>
    </recommendedName>
    <alternativeName>
        <fullName evidence="10">IGP synthase cyclase subunit</fullName>
    </alternativeName>
    <alternativeName>
        <fullName evidence="11">IGP synthase subunit HisF</fullName>
    </alternativeName>
    <alternativeName>
        <fullName evidence="12">ImGP synthase subunit HisF</fullName>
    </alternativeName>
</protein>
<evidence type="ECO:0000256" key="9">
    <source>
        <dbReference type="ARBA" id="ARBA00025475"/>
    </source>
</evidence>
<gene>
    <name evidence="15" type="ORF">SAMN05877838_2721</name>
</gene>
<keyword evidence="8" id="KW-0456">Lyase</keyword>
<evidence type="ECO:0000256" key="8">
    <source>
        <dbReference type="ARBA" id="ARBA00023239"/>
    </source>
</evidence>
<dbReference type="EC" id="4.3.2.10" evidence="4"/>
<dbReference type="CDD" id="cd04731">
    <property type="entry name" value="HisF"/>
    <property type="match status" value="1"/>
</dbReference>
<dbReference type="GO" id="GO:0000105">
    <property type="term" value="P:L-histidine biosynthetic process"/>
    <property type="evidence" value="ECO:0007669"/>
    <property type="project" value="UniProtKB-UniPathway"/>
</dbReference>
<sequence length="258" mass="27585">MNIRLIARLDVKLQHLIKGVQMEGWRKMGNPAERAKLYYQQGADELLYMDVVASLYERNNLSDIVREVAQEAFVPITVGGGIGDLKSVKQLLDVGADKVAINTAATKRPDILREISDTYGSQATVLSIEAKRLPQGGWEAMTDNGRNHTERDVIAWAVEGARLGAGEIFITSIDRDGTMKGMDLDLIAAVTREVDIPVIASGGAAGSAHVAQAVGAGATAVSLAKALHTDAVTFGALRDDLAKASIPVRAHKSEMVQV</sequence>
<evidence type="ECO:0000313" key="16">
    <source>
        <dbReference type="Proteomes" id="UP000219465"/>
    </source>
</evidence>
<keyword evidence="16" id="KW-1185">Reference proteome</keyword>
<evidence type="ECO:0000256" key="1">
    <source>
        <dbReference type="ARBA" id="ARBA00005091"/>
    </source>
</evidence>
<dbReference type="EMBL" id="OCPC01000004">
    <property type="protein sequence ID" value="SOE17817.1"/>
    <property type="molecule type" value="Genomic_DNA"/>
</dbReference>
<keyword evidence="6 14" id="KW-0028">Amino-acid biosynthesis</keyword>
<dbReference type="InterPro" id="IPR013785">
    <property type="entry name" value="Aldolase_TIM"/>
</dbReference>
<comment type="similarity">
    <text evidence="2 14">Belongs to the HisA/HisF family.</text>
</comment>
<dbReference type="SUPFAM" id="SSF51366">
    <property type="entry name" value="Ribulose-phoshate binding barrel"/>
    <property type="match status" value="1"/>
</dbReference>
<name>A0A286ICS2_9HYPH</name>
<evidence type="ECO:0000256" key="7">
    <source>
        <dbReference type="ARBA" id="ARBA00023102"/>
    </source>
</evidence>
<comment type="subunit">
    <text evidence="3">Heterodimer of HisH and HisF.</text>
</comment>
<dbReference type="Gene3D" id="3.20.20.70">
    <property type="entry name" value="Aldolase class I"/>
    <property type="match status" value="1"/>
</dbReference>
<dbReference type="OrthoDB" id="9781903at2"/>
<evidence type="ECO:0000256" key="2">
    <source>
        <dbReference type="ARBA" id="ARBA00009667"/>
    </source>
</evidence>
<evidence type="ECO:0000313" key="15">
    <source>
        <dbReference type="EMBL" id="SOE17817.1"/>
    </source>
</evidence>
<reference evidence="16" key="1">
    <citation type="submission" date="2017-08" db="EMBL/GenBank/DDBJ databases">
        <authorList>
            <person name="Varghese N."/>
            <person name="Submissions S."/>
        </authorList>
    </citation>
    <scope>NUCLEOTIDE SEQUENCE [LARGE SCALE GENOMIC DNA]</scope>
    <source>
        <strain evidence="16">KCTC 23107</strain>
    </source>
</reference>
<dbReference type="RefSeq" id="WP_097108320.1">
    <property type="nucleotide sequence ID" value="NZ_OCPC01000004.1"/>
</dbReference>
<evidence type="ECO:0000256" key="14">
    <source>
        <dbReference type="RuleBase" id="RU003657"/>
    </source>
</evidence>
<accession>A0A286ICS2</accession>
<dbReference type="Pfam" id="PF00977">
    <property type="entry name" value="His_biosynth"/>
    <property type="match status" value="1"/>
</dbReference>
<organism evidence="15 16">
    <name type="scientific">Hoeflea halophila</name>
    <dbReference type="NCBI Taxonomy" id="714899"/>
    <lineage>
        <taxon>Bacteria</taxon>
        <taxon>Pseudomonadati</taxon>
        <taxon>Pseudomonadota</taxon>
        <taxon>Alphaproteobacteria</taxon>
        <taxon>Hyphomicrobiales</taxon>
        <taxon>Rhizobiaceae</taxon>
        <taxon>Hoeflea</taxon>
    </lineage>
</organism>
<dbReference type="PANTHER" id="PTHR21235">
    <property type="entry name" value="IMIDAZOLE GLYCEROL PHOSPHATE SYNTHASE SUBUNIT HISF/H IGP SYNTHASE SUBUNIT HISF/H"/>
    <property type="match status" value="1"/>
</dbReference>
<dbReference type="GO" id="GO:0016829">
    <property type="term" value="F:lyase activity"/>
    <property type="evidence" value="ECO:0007669"/>
    <property type="project" value="UniProtKB-KW"/>
</dbReference>
<dbReference type="AlphaFoldDB" id="A0A286ICS2"/>
<evidence type="ECO:0000256" key="10">
    <source>
        <dbReference type="ARBA" id="ARBA00030264"/>
    </source>
</evidence>
<comment type="function">
    <text evidence="9">IGPS catalyzes the conversion of PRFAR and glutamine to IGP, AICAR and glutamate. The HisF subunit catalyzes the cyclization activity that produces IGP and AICAR from PRFAR using the ammonia provided by the HisH subunit.</text>
</comment>
<proteinExistence type="inferred from homology"/>
<dbReference type="InterPro" id="IPR004651">
    <property type="entry name" value="HisF"/>
</dbReference>